<reference evidence="10 11" key="1">
    <citation type="submission" date="2015-09" db="EMBL/GenBank/DDBJ databases">
        <authorList>
            <consortium name="Pathogen Informatics"/>
        </authorList>
    </citation>
    <scope>NUCLEOTIDE SEQUENCE [LARGE SCALE GENOMIC DNA]</scope>
    <source>
        <strain evidence="10 11">2789STDY5834946</strain>
    </source>
</reference>
<comment type="similarity">
    <text evidence="8">Belongs to the TonB-dependent receptor family.</text>
</comment>
<dbReference type="InterPro" id="IPR008969">
    <property type="entry name" value="CarboxyPept-like_regulatory"/>
</dbReference>
<evidence type="ECO:0000256" key="2">
    <source>
        <dbReference type="ARBA" id="ARBA00022448"/>
    </source>
</evidence>
<evidence type="ECO:0000313" key="11">
    <source>
        <dbReference type="Proteomes" id="UP000095725"/>
    </source>
</evidence>
<dbReference type="PROSITE" id="PS52016">
    <property type="entry name" value="TONB_DEPENDENT_REC_3"/>
    <property type="match status" value="1"/>
</dbReference>
<dbReference type="InterPro" id="IPR037066">
    <property type="entry name" value="Plug_dom_sf"/>
</dbReference>
<evidence type="ECO:0000256" key="7">
    <source>
        <dbReference type="ARBA" id="ARBA00023237"/>
    </source>
</evidence>
<keyword evidence="7 8" id="KW-0998">Cell outer membrane</keyword>
<evidence type="ECO:0000256" key="4">
    <source>
        <dbReference type="ARBA" id="ARBA00022692"/>
    </source>
</evidence>
<dbReference type="NCBIfam" id="TIGR04056">
    <property type="entry name" value="OMP_RagA_SusC"/>
    <property type="match status" value="1"/>
</dbReference>
<dbReference type="InterPro" id="IPR023996">
    <property type="entry name" value="TonB-dep_OMP_SusC/RagA"/>
</dbReference>
<dbReference type="GO" id="GO:0009279">
    <property type="term" value="C:cell outer membrane"/>
    <property type="evidence" value="ECO:0007669"/>
    <property type="project" value="UniProtKB-SubCell"/>
</dbReference>
<evidence type="ECO:0000256" key="1">
    <source>
        <dbReference type="ARBA" id="ARBA00004571"/>
    </source>
</evidence>
<dbReference type="PANTHER" id="PTHR30069">
    <property type="entry name" value="TONB-DEPENDENT OUTER MEMBRANE RECEPTOR"/>
    <property type="match status" value="1"/>
</dbReference>
<feature type="domain" description="TonB-dependent receptor plug" evidence="9">
    <location>
        <begin position="144"/>
        <end position="272"/>
    </location>
</feature>
<organism evidence="10 11">
    <name type="scientific">Bacteroides caccae</name>
    <dbReference type="NCBI Taxonomy" id="47678"/>
    <lineage>
        <taxon>Bacteria</taxon>
        <taxon>Pseudomonadati</taxon>
        <taxon>Bacteroidota</taxon>
        <taxon>Bacteroidia</taxon>
        <taxon>Bacteroidales</taxon>
        <taxon>Bacteroidaceae</taxon>
        <taxon>Bacteroides</taxon>
    </lineage>
</organism>
<dbReference type="SUPFAM" id="SSF56935">
    <property type="entry name" value="Porins"/>
    <property type="match status" value="1"/>
</dbReference>
<dbReference type="EMBL" id="CZBL01000021">
    <property type="protein sequence ID" value="CUQ50986.1"/>
    <property type="molecule type" value="Genomic_DNA"/>
</dbReference>
<evidence type="ECO:0000256" key="5">
    <source>
        <dbReference type="ARBA" id="ARBA00022729"/>
    </source>
</evidence>
<keyword evidence="10" id="KW-0675">Receptor</keyword>
<keyword evidence="2 8" id="KW-0813">Transport</keyword>
<dbReference type="Pfam" id="PF07715">
    <property type="entry name" value="Plug"/>
    <property type="match status" value="1"/>
</dbReference>
<protein>
    <submittedName>
        <fullName evidence="10">Outer membrane receptor proteins, mostly Fe transport</fullName>
    </submittedName>
</protein>
<dbReference type="Pfam" id="PF13715">
    <property type="entry name" value="CarbopepD_reg_2"/>
    <property type="match status" value="1"/>
</dbReference>
<dbReference type="Proteomes" id="UP000095725">
    <property type="component" value="Unassembled WGS sequence"/>
</dbReference>
<dbReference type="PANTHER" id="PTHR30069:SF29">
    <property type="entry name" value="HEMOGLOBIN AND HEMOGLOBIN-HAPTOGLOBIN-BINDING PROTEIN 1-RELATED"/>
    <property type="match status" value="1"/>
</dbReference>
<dbReference type="InterPro" id="IPR012910">
    <property type="entry name" value="Plug_dom"/>
</dbReference>
<evidence type="ECO:0000256" key="8">
    <source>
        <dbReference type="PROSITE-ProRule" id="PRU01360"/>
    </source>
</evidence>
<dbReference type="GO" id="GO:0015344">
    <property type="term" value="F:siderophore uptake transmembrane transporter activity"/>
    <property type="evidence" value="ECO:0007669"/>
    <property type="project" value="TreeGrafter"/>
</dbReference>
<dbReference type="InterPro" id="IPR039426">
    <property type="entry name" value="TonB-dep_rcpt-like"/>
</dbReference>
<dbReference type="Gene3D" id="2.40.170.20">
    <property type="entry name" value="TonB-dependent receptor, beta-barrel domain"/>
    <property type="match status" value="1"/>
</dbReference>
<dbReference type="AlphaFoldDB" id="A0A174WZP6"/>
<keyword evidence="5" id="KW-0732">Signal</keyword>
<keyword evidence="4 8" id="KW-0812">Transmembrane</keyword>
<evidence type="ECO:0000259" key="9">
    <source>
        <dbReference type="Pfam" id="PF07715"/>
    </source>
</evidence>
<sequence>MNTRFIRISLKKRIFISYCLIGLFFFLGENCYASKRPVFRETVRKASADNSTVRGRVVDVSGEPLIGATIREKGGTRGTVTDIEGNFILSVPDSAVLQVSFVGYESIEVSVGGRKTLEIQLRENTVMLDNVIITALGLEKKEASLAYSIQKVKGEELTRMKEVNMITALAGKAAGVQINKNSSGIGGSAKVSLRGIRSASGDNQPLYVIDGVPMLNIGTEQAYSAIGGTANAGNRDGGDGISNLNPEDVESISILKGAPAAALYGSQAANGVILITTKKGNTAGQRNIHFSTGLTFDKAFSLPKMQNCYGVSDVVDSWGEKTYLPTSNELNDFFRTGLTSITSVSVNYGNEKIQTYFSYANTTGRGIVDKNQLTKHNINLRETAVMFNQRLKLDGNVNVMRQIVKNKPVSGGFYMNPLVGLYRFPRGEDLSYYKDNYEIYDPERKLGIQNWHTFTEDFEQNPYWIQNRIQSKETRMRSIISLSANLRINSWLTVQARGSVDYISDKMRQKFYASTAPALCGANGRYIEMDYQETLIYGDVMAMGKRKWEDFALDVAIGGSINDKNVNSTRYDSKNASLKYANVFNLANIVMNGSASIDQKIDSRRQLQSVFGTAQVGYQDKVFLDLTARNDWASTLAYTSHEKSGFFYPSAGLSFLIDKWIQLPEWISFAKLRGTYSKVGNDIPQFITNSVSHITAGGELQANDAAPFKEMEPEMTHSVEVGTEWRFFQSRLGFNLTYYRTNTHNQFFKLPALAGDMYAYRYVNAGDIQNRGWELTVDATPVLTPDFTWKTSLNFSSNRNKIKELHEELKELVYGPSSFSSSYAMKLVKGGSIGDIYGKAFVRDAEGNIVYQTEGDHKGLPAVEGEGNTIKVGNANPRFIMGWNHTFSYKGFSLYFLLDWRYGGKILSQTQAEMDLYGVSQVTALARDRGYVTLEGQQIDNVKGFYKNIVGGRAGVTEYYMYDATNLRLREVSLNYTFPKKWMQKTKVLKDLQLAFVARNLCFLYKKAPFDPDLVLSTGNDNQGIEVFGMPTTRSLGFTVKCEF</sequence>
<dbReference type="Gene3D" id="2.170.130.10">
    <property type="entry name" value="TonB-dependent receptor, plug domain"/>
    <property type="match status" value="1"/>
</dbReference>
<dbReference type="InterPro" id="IPR036942">
    <property type="entry name" value="Beta-barrel_TonB_sf"/>
</dbReference>
<dbReference type="RefSeq" id="WP_055256779.1">
    <property type="nucleotide sequence ID" value="NZ_CP081920.1"/>
</dbReference>
<keyword evidence="3 8" id="KW-1134">Transmembrane beta strand</keyword>
<accession>A0A174WZP6</accession>
<evidence type="ECO:0000313" key="10">
    <source>
        <dbReference type="EMBL" id="CUQ50986.1"/>
    </source>
</evidence>
<keyword evidence="6 8" id="KW-0472">Membrane</keyword>
<dbReference type="FunFam" id="2.60.40.1120:FF:000003">
    <property type="entry name" value="Outer membrane protein Omp121"/>
    <property type="match status" value="1"/>
</dbReference>
<dbReference type="SUPFAM" id="SSF49464">
    <property type="entry name" value="Carboxypeptidase regulatory domain-like"/>
    <property type="match status" value="1"/>
</dbReference>
<evidence type="ECO:0000256" key="6">
    <source>
        <dbReference type="ARBA" id="ARBA00023136"/>
    </source>
</evidence>
<name>A0A174WZP6_9BACE</name>
<dbReference type="NCBIfam" id="TIGR04057">
    <property type="entry name" value="SusC_RagA_signa"/>
    <property type="match status" value="1"/>
</dbReference>
<evidence type="ECO:0000256" key="3">
    <source>
        <dbReference type="ARBA" id="ARBA00022452"/>
    </source>
</evidence>
<dbReference type="Gene3D" id="2.60.40.1120">
    <property type="entry name" value="Carboxypeptidase-like, regulatory domain"/>
    <property type="match status" value="1"/>
</dbReference>
<dbReference type="GO" id="GO:0044718">
    <property type="term" value="P:siderophore transmembrane transport"/>
    <property type="evidence" value="ECO:0007669"/>
    <property type="project" value="TreeGrafter"/>
</dbReference>
<comment type="subcellular location">
    <subcellularLocation>
        <location evidence="1 8">Cell outer membrane</location>
        <topology evidence="1 8">Multi-pass membrane protein</topology>
    </subcellularLocation>
</comment>
<proteinExistence type="inferred from homology"/>
<gene>
    <name evidence="10" type="ORF">ERS852558_03986</name>
</gene>
<dbReference type="InterPro" id="IPR023997">
    <property type="entry name" value="TonB-dep_OMP_SusC/RagA_CS"/>
</dbReference>